<name>A0A0F9MMH7_9ZZZZ</name>
<evidence type="ECO:0000313" key="1">
    <source>
        <dbReference type="EMBL" id="KKN08500.1"/>
    </source>
</evidence>
<reference evidence="1" key="1">
    <citation type="journal article" date="2015" name="Nature">
        <title>Complex archaea that bridge the gap between prokaryotes and eukaryotes.</title>
        <authorList>
            <person name="Spang A."/>
            <person name="Saw J.H."/>
            <person name="Jorgensen S.L."/>
            <person name="Zaremba-Niedzwiedzka K."/>
            <person name="Martijn J."/>
            <person name="Lind A.E."/>
            <person name="van Eijk R."/>
            <person name="Schleper C."/>
            <person name="Guy L."/>
            <person name="Ettema T.J."/>
        </authorList>
    </citation>
    <scope>NUCLEOTIDE SEQUENCE</scope>
</reference>
<dbReference type="AlphaFoldDB" id="A0A0F9MMH7"/>
<proteinExistence type="predicted"/>
<gene>
    <name evidence="1" type="ORF">LCGC14_1056180</name>
</gene>
<accession>A0A0F9MMH7</accession>
<comment type="caution">
    <text evidence="1">The sequence shown here is derived from an EMBL/GenBank/DDBJ whole genome shotgun (WGS) entry which is preliminary data.</text>
</comment>
<dbReference type="EMBL" id="LAZR01004450">
    <property type="protein sequence ID" value="KKN08500.1"/>
    <property type="molecule type" value="Genomic_DNA"/>
</dbReference>
<protein>
    <submittedName>
        <fullName evidence="1">Uncharacterized protein</fullName>
    </submittedName>
</protein>
<sequence length="56" mass="6331">METVTVTLKHKDTKKWSERYDADDKDAAISALYVSKTAFNDGERRPDTIKVTIEAA</sequence>
<organism evidence="1">
    <name type="scientific">marine sediment metagenome</name>
    <dbReference type="NCBI Taxonomy" id="412755"/>
    <lineage>
        <taxon>unclassified sequences</taxon>
        <taxon>metagenomes</taxon>
        <taxon>ecological metagenomes</taxon>
    </lineage>
</organism>